<dbReference type="PROSITE" id="PS00092">
    <property type="entry name" value="N6_MTASE"/>
    <property type="match status" value="1"/>
</dbReference>
<protein>
    <recommendedName>
        <fullName evidence="4">16S rRNA (Guanine(966)-N(2))-methyltransferase RsmD</fullName>
    </recommendedName>
</protein>
<name>A0A382CBE3_9ZZZZ</name>
<gene>
    <name evidence="3" type="ORF">METZ01_LOCUS175447</name>
</gene>
<dbReference type="AlphaFoldDB" id="A0A382CBE3"/>
<accession>A0A382CBE3</accession>
<evidence type="ECO:0008006" key="4">
    <source>
        <dbReference type="Google" id="ProtNLM"/>
    </source>
</evidence>
<keyword evidence="2" id="KW-0808">Transferase</keyword>
<dbReference type="PANTHER" id="PTHR43542:SF1">
    <property type="entry name" value="METHYLTRANSFERASE"/>
    <property type="match status" value="1"/>
</dbReference>
<dbReference type="EMBL" id="UINC01033385">
    <property type="protein sequence ID" value="SVB22593.1"/>
    <property type="molecule type" value="Genomic_DNA"/>
</dbReference>
<evidence type="ECO:0000256" key="1">
    <source>
        <dbReference type="ARBA" id="ARBA00022603"/>
    </source>
</evidence>
<dbReference type="Pfam" id="PF03602">
    <property type="entry name" value="Cons_hypoth95"/>
    <property type="match status" value="1"/>
</dbReference>
<dbReference type="Gene3D" id="3.40.50.150">
    <property type="entry name" value="Vaccinia Virus protein VP39"/>
    <property type="match status" value="1"/>
</dbReference>
<dbReference type="InterPro" id="IPR002052">
    <property type="entry name" value="DNA_methylase_N6_adenine_CS"/>
</dbReference>
<sequence>MEHSNLLKFSFEKSTILDLFSGVGSFGLECISRGVKNVIFFENYSETLKILKKNIYDLNCEKKSQIIEEDIFKIKSLNYLHKEKFEVIFLDPPYKEKKLNILLKDIIYLKLLKKNGIIIIHRNKKDNEFYPKEFKILKTKIYGISKIIFGLIA</sequence>
<reference evidence="3" key="1">
    <citation type="submission" date="2018-05" db="EMBL/GenBank/DDBJ databases">
        <authorList>
            <person name="Lanie J.A."/>
            <person name="Ng W.-L."/>
            <person name="Kazmierczak K.M."/>
            <person name="Andrzejewski T.M."/>
            <person name="Davidsen T.M."/>
            <person name="Wayne K.J."/>
            <person name="Tettelin H."/>
            <person name="Glass J.I."/>
            <person name="Rusch D."/>
            <person name="Podicherti R."/>
            <person name="Tsui H.-C.T."/>
            <person name="Winkler M.E."/>
        </authorList>
    </citation>
    <scope>NUCLEOTIDE SEQUENCE</scope>
</reference>
<dbReference type="PIRSF" id="PIRSF004553">
    <property type="entry name" value="CHP00095"/>
    <property type="match status" value="1"/>
</dbReference>
<proteinExistence type="predicted"/>
<dbReference type="GO" id="GO:0003676">
    <property type="term" value="F:nucleic acid binding"/>
    <property type="evidence" value="ECO:0007669"/>
    <property type="project" value="InterPro"/>
</dbReference>
<dbReference type="CDD" id="cd02440">
    <property type="entry name" value="AdoMet_MTases"/>
    <property type="match status" value="1"/>
</dbReference>
<dbReference type="InterPro" id="IPR004398">
    <property type="entry name" value="RNA_MeTrfase_RsmD"/>
</dbReference>
<evidence type="ECO:0000256" key="2">
    <source>
        <dbReference type="ARBA" id="ARBA00022679"/>
    </source>
</evidence>
<keyword evidence="1" id="KW-0489">Methyltransferase</keyword>
<dbReference type="GO" id="GO:0031167">
    <property type="term" value="P:rRNA methylation"/>
    <property type="evidence" value="ECO:0007669"/>
    <property type="project" value="InterPro"/>
</dbReference>
<dbReference type="PANTHER" id="PTHR43542">
    <property type="entry name" value="METHYLTRANSFERASE"/>
    <property type="match status" value="1"/>
</dbReference>
<evidence type="ECO:0000313" key="3">
    <source>
        <dbReference type="EMBL" id="SVB22593.1"/>
    </source>
</evidence>
<dbReference type="InterPro" id="IPR029063">
    <property type="entry name" value="SAM-dependent_MTases_sf"/>
</dbReference>
<dbReference type="SUPFAM" id="SSF53335">
    <property type="entry name" value="S-adenosyl-L-methionine-dependent methyltransferases"/>
    <property type="match status" value="1"/>
</dbReference>
<organism evidence="3">
    <name type="scientific">marine metagenome</name>
    <dbReference type="NCBI Taxonomy" id="408172"/>
    <lineage>
        <taxon>unclassified sequences</taxon>
        <taxon>metagenomes</taxon>
        <taxon>ecological metagenomes</taxon>
    </lineage>
</organism>
<dbReference type="GO" id="GO:0008168">
    <property type="term" value="F:methyltransferase activity"/>
    <property type="evidence" value="ECO:0007669"/>
    <property type="project" value="UniProtKB-KW"/>
</dbReference>